<reference evidence="4" key="1">
    <citation type="journal article" date="2019" name="Int. J. Syst. Evol. Microbiol.">
        <title>The Global Catalogue of Microorganisms (GCM) 10K type strain sequencing project: providing services to taxonomists for standard genome sequencing and annotation.</title>
        <authorList>
            <consortium name="The Broad Institute Genomics Platform"/>
            <consortium name="The Broad Institute Genome Sequencing Center for Infectious Disease"/>
            <person name="Wu L."/>
            <person name="Ma J."/>
        </authorList>
    </citation>
    <scope>NUCLEOTIDE SEQUENCE [LARGE SCALE GENOMIC DNA]</scope>
    <source>
        <strain evidence="4">NBRC 109019</strain>
    </source>
</reference>
<keyword evidence="2" id="KW-0472">Membrane</keyword>
<keyword evidence="4" id="KW-1185">Reference proteome</keyword>
<feature type="compositionally biased region" description="Low complexity" evidence="1">
    <location>
        <begin position="239"/>
        <end position="250"/>
    </location>
</feature>
<proteinExistence type="predicted"/>
<feature type="transmembrane region" description="Helical" evidence="2">
    <location>
        <begin position="100"/>
        <end position="123"/>
    </location>
</feature>
<keyword evidence="2" id="KW-0812">Transmembrane</keyword>
<sequence>MTTTIAPAPQSSAPAASARTGRGPLVGTLRLLRFMLRRDRIRFFGWTLGLTMLLAYFANVLQLVFPTAADLASFSALSANPAAALLMGPGFGDAEPSLELFLAGTYGLYLIIGAALMSLLTVVRHTRLEEQSGRAELVRAAPIGRHAPLTAAIGISVLMNLTVAVLMGALLTALEFDAAGSFVFGASVGAAGLAFTGIAAATAQLTAFSRTAAGLAGAVLGASFLVRGLGDMSAAQGATSTGCRGSPPSGGRRRRPRSPTTPGRRWRCRSDASWCSPSSATPCRRDATSVRDSCPPAAAPPAHRPRSRARSRSRCGSSAAASSGGARHCSSAGSSTARSPTRCSRASPTRRPNCSCCSAARRTCSPATSA</sequence>
<evidence type="ECO:0008006" key="5">
    <source>
        <dbReference type="Google" id="ProtNLM"/>
    </source>
</evidence>
<feature type="transmembrane region" description="Helical" evidence="2">
    <location>
        <begin position="151"/>
        <end position="174"/>
    </location>
</feature>
<protein>
    <recommendedName>
        <fullName evidence="5">ABC-2 type transport system permease protein</fullName>
    </recommendedName>
</protein>
<feature type="compositionally biased region" description="Low complexity" evidence="1">
    <location>
        <begin position="358"/>
        <end position="370"/>
    </location>
</feature>
<accession>A0ABM8H0W1</accession>
<keyword evidence="2" id="KW-1133">Transmembrane helix</keyword>
<name>A0ABM8H0W1_9MICO</name>
<feature type="transmembrane region" description="Helical" evidence="2">
    <location>
        <begin position="43"/>
        <end position="65"/>
    </location>
</feature>
<feature type="region of interest" description="Disordered" evidence="1">
    <location>
        <begin position="235"/>
        <end position="370"/>
    </location>
</feature>
<dbReference type="Proteomes" id="UP001321477">
    <property type="component" value="Chromosome"/>
</dbReference>
<feature type="compositionally biased region" description="Low complexity" evidence="1">
    <location>
        <begin position="314"/>
        <end position="335"/>
    </location>
</feature>
<dbReference type="RefSeq" id="WP_286329596.1">
    <property type="nucleotide sequence ID" value="NZ_AP027734.1"/>
</dbReference>
<gene>
    <name evidence="3" type="ORF">GCM10025870_14610</name>
</gene>
<evidence type="ECO:0000313" key="4">
    <source>
        <dbReference type="Proteomes" id="UP001321477"/>
    </source>
</evidence>
<evidence type="ECO:0000256" key="1">
    <source>
        <dbReference type="SAM" id="MobiDB-lite"/>
    </source>
</evidence>
<evidence type="ECO:0000313" key="3">
    <source>
        <dbReference type="EMBL" id="BDZ54388.1"/>
    </source>
</evidence>
<dbReference type="EMBL" id="AP027734">
    <property type="protein sequence ID" value="BDZ54388.1"/>
    <property type="molecule type" value="Genomic_DNA"/>
</dbReference>
<evidence type="ECO:0000256" key="2">
    <source>
        <dbReference type="SAM" id="Phobius"/>
    </source>
</evidence>
<feature type="transmembrane region" description="Helical" evidence="2">
    <location>
        <begin position="181"/>
        <end position="201"/>
    </location>
</feature>
<feature type="compositionally biased region" description="Basic residues" evidence="1">
    <location>
        <begin position="303"/>
        <end position="313"/>
    </location>
</feature>
<organism evidence="3 4">
    <name type="scientific">Agromyces marinus</name>
    <dbReference type="NCBI Taxonomy" id="1389020"/>
    <lineage>
        <taxon>Bacteria</taxon>
        <taxon>Bacillati</taxon>
        <taxon>Actinomycetota</taxon>
        <taxon>Actinomycetes</taxon>
        <taxon>Micrococcales</taxon>
        <taxon>Microbacteriaceae</taxon>
        <taxon>Agromyces</taxon>
    </lineage>
</organism>
<feature type="compositionally biased region" description="Polar residues" evidence="1">
    <location>
        <begin position="336"/>
        <end position="352"/>
    </location>
</feature>